<evidence type="ECO:0000313" key="2">
    <source>
        <dbReference type="Proteomes" id="UP000807025"/>
    </source>
</evidence>
<comment type="caution">
    <text evidence="1">The sequence shown here is derived from an EMBL/GenBank/DDBJ whole genome shotgun (WGS) entry which is preliminary data.</text>
</comment>
<protein>
    <submittedName>
        <fullName evidence="1">Uncharacterized protein</fullName>
    </submittedName>
</protein>
<keyword evidence="2" id="KW-1185">Reference proteome</keyword>
<reference evidence="1" key="1">
    <citation type="submission" date="2020-11" db="EMBL/GenBank/DDBJ databases">
        <authorList>
            <consortium name="DOE Joint Genome Institute"/>
            <person name="Ahrendt S."/>
            <person name="Riley R."/>
            <person name="Andreopoulos W."/>
            <person name="Labutti K."/>
            <person name="Pangilinan J."/>
            <person name="Ruiz-Duenas F.J."/>
            <person name="Barrasa J.M."/>
            <person name="Sanchez-Garcia M."/>
            <person name="Camarero S."/>
            <person name="Miyauchi S."/>
            <person name="Serrano A."/>
            <person name="Linde D."/>
            <person name="Babiker R."/>
            <person name="Drula E."/>
            <person name="Ayuso-Fernandez I."/>
            <person name="Pacheco R."/>
            <person name="Padilla G."/>
            <person name="Ferreira P."/>
            <person name="Barriuso J."/>
            <person name="Kellner H."/>
            <person name="Castanera R."/>
            <person name="Alfaro M."/>
            <person name="Ramirez L."/>
            <person name="Pisabarro A.G."/>
            <person name="Kuo A."/>
            <person name="Tritt A."/>
            <person name="Lipzen A."/>
            <person name="He G."/>
            <person name="Yan M."/>
            <person name="Ng V."/>
            <person name="Cullen D."/>
            <person name="Martin F."/>
            <person name="Rosso M.-N."/>
            <person name="Henrissat B."/>
            <person name="Hibbett D."/>
            <person name="Martinez A.T."/>
            <person name="Grigoriev I.V."/>
        </authorList>
    </citation>
    <scope>NUCLEOTIDE SEQUENCE</scope>
    <source>
        <strain evidence="1">ATCC 90797</strain>
    </source>
</reference>
<organism evidence="1 2">
    <name type="scientific">Pleurotus eryngii</name>
    <name type="common">Boletus of the steppes</name>
    <dbReference type="NCBI Taxonomy" id="5323"/>
    <lineage>
        <taxon>Eukaryota</taxon>
        <taxon>Fungi</taxon>
        <taxon>Dikarya</taxon>
        <taxon>Basidiomycota</taxon>
        <taxon>Agaricomycotina</taxon>
        <taxon>Agaricomycetes</taxon>
        <taxon>Agaricomycetidae</taxon>
        <taxon>Agaricales</taxon>
        <taxon>Pleurotineae</taxon>
        <taxon>Pleurotaceae</taxon>
        <taxon>Pleurotus</taxon>
    </lineage>
</organism>
<proteinExistence type="predicted"/>
<accession>A0A9P5ZRX7</accession>
<gene>
    <name evidence="1" type="ORF">BDN71DRAFT_1151463</name>
</gene>
<dbReference type="EMBL" id="MU154590">
    <property type="protein sequence ID" value="KAF9493158.1"/>
    <property type="molecule type" value="Genomic_DNA"/>
</dbReference>
<evidence type="ECO:0000313" key="1">
    <source>
        <dbReference type="EMBL" id="KAF9493158.1"/>
    </source>
</evidence>
<dbReference type="Proteomes" id="UP000807025">
    <property type="component" value="Unassembled WGS sequence"/>
</dbReference>
<dbReference type="AlphaFoldDB" id="A0A9P5ZRX7"/>
<name>A0A9P5ZRX7_PLEER</name>
<sequence>MGLLVDSMTLSWSKINLKGTRCSRSLSCTVLQLRVRPGQEHNIFKEHHLRSKRMVSISGRISHLAAIWSLFGGTLGPPRSTKIDGIM</sequence>